<dbReference type="EMBL" id="VLKQ01000002">
    <property type="protein sequence ID" value="TWI14720.1"/>
    <property type="molecule type" value="Genomic_DNA"/>
</dbReference>
<sequence length="251" mass="28302">MLFLMRKQLLFFLLVLSSGIWAQNEMLLKGKIMGNIRDLEGIMVINVTAAKYVATTNDGHFAIAAKVGDTLRFSAVQVDEKTLVLKQEDFCENLLLVRLEPQVHQLSELIIKDYSHINAESLGLVKKGQMKFTPAERKLNTASNSYAAIGLNGSAGLDPLLNWISGRTAMLKKEVEVEKKERMQNHLKNLFEEDYYISHFKIPDQYVGGFLVYASENSRLMAAITSKNKILTLFLLGELAVEYLKILADEE</sequence>
<comment type="caution">
    <text evidence="1">The sequence shown here is derived from an EMBL/GenBank/DDBJ whole genome shotgun (WGS) entry which is preliminary data.</text>
</comment>
<name>A0A562M4C4_9FLAO</name>
<dbReference type="AlphaFoldDB" id="A0A562M4C4"/>
<proteinExistence type="predicted"/>
<keyword evidence="2" id="KW-1185">Reference proteome</keyword>
<dbReference type="Proteomes" id="UP000319848">
    <property type="component" value="Unassembled WGS sequence"/>
</dbReference>
<organism evidence="1 2">
    <name type="scientific">Flavobacterium cauense R2A-7</name>
    <dbReference type="NCBI Taxonomy" id="1341154"/>
    <lineage>
        <taxon>Bacteria</taxon>
        <taxon>Pseudomonadati</taxon>
        <taxon>Bacteroidota</taxon>
        <taxon>Flavobacteriia</taxon>
        <taxon>Flavobacteriales</taxon>
        <taxon>Flavobacteriaceae</taxon>
        <taxon>Flavobacterium</taxon>
    </lineage>
</organism>
<evidence type="ECO:0000313" key="1">
    <source>
        <dbReference type="EMBL" id="TWI14720.1"/>
    </source>
</evidence>
<evidence type="ECO:0000313" key="2">
    <source>
        <dbReference type="Proteomes" id="UP000319848"/>
    </source>
</evidence>
<protein>
    <recommendedName>
        <fullName evidence="3">Carboxypeptidase-like protein</fullName>
    </recommendedName>
</protein>
<evidence type="ECO:0008006" key="3">
    <source>
        <dbReference type="Google" id="ProtNLM"/>
    </source>
</evidence>
<accession>A0A562M4C4</accession>
<gene>
    <name evidence="1" type="ORF">IP98_00691</name>
</gene>
<reference evidence="1 2" key="1">
    <citation type="journal article" date="2015" name="Stand. Genomic Sci.">
        <title>Genomic Encyclopedia of Bacterial and Archaeal Type Strains, Phase III: the genomes of soil and plant-associated and newly described type strains.</title>
        <authorList>
            <person name="Whitman W.B."/>
            <person name="Woyke T."/>
            <person name="Klenk H.P."/>
            <person name="Zhou Y."/>
            <person name="Lilburn T.G."/>
            <person name="Beck B.J."/>
            <person name="De Vos P."/>
            <person name="Vandamme P."/>
            <person name="Eisen J.A."/>
            <person name="Garrity G."/>
            <person name="Hugenholtz P."/>
            <person name="Kyrpides N.C."/>
        </authorList>
    </citation>
    <scope>NUCLEOTIDE SEQUENCE [LARGE SCALE GENOMIC DNA]</scope>
    <source>
        <strain evidence="1 2">CGMCC 1.7270</strain>
    </source>
</reference>